<dbReference type="PANTHER" id="PTHR11051:SF8">
    <property type="entry name" value="PROTEIN-GLUCOSYLGALACTOSYLHYDROXYLYSINE GLUCOSIDASE"/>
    <property type="match status" value="1"/>
</dbReference>
<dbReference type="InterPro" id="IPR008928">
    <property type="entry name" value="6-hairpin_glycosidase_sf"/>
</dbReference>
<evidence type="ECO:0000313" key="4">
    <source>
        <dbReference type="EMBL" id="RUT73376.1"/>
    </source>
</evidence>
<dbReference type="GO" id="GO:0004553">
    <property type="term" value="F:hydrolase activity, hydrolyzing O-glycosyl compounds"/>
    <property type="evidence" value="ECO:0007669"/>
    <property type="project" value="TreeGrafter"/>
</dbReference>
<comment type="caution">
    <text evidence="4">The sequence shown here is derived from an EMBL/GenBank/DDBJ whole genome shotgun (WGS) entry which is preliminary data.</text>
</comment>
<dbReference type="InterPro" id="IPR005196">
    <property type="entry name" value="Glyco_hydro_65_N"/>
</dbReference>
<dbReference type="InterPro" id="IPR012341">
    <property type="entry name" value="6hp_glycosidase-like_sf"/>
</dbReference>
<protein>
    <submittedName>
        <fullName evidence="4">Glycoside hydrolase family 65 protein</fullName>
    </submittedName>
</protein>
<dbReference type="OrthoDB" id="9758855at2"/>
<name>A0A434AG51_9BACT</name>
<evidence type="ECO:0000313" key="5">
    <source>
        <dbReference type="Proteomes" id="UP000282985"/>
    </source>
</evidence>
<dbReference type="Pfam" id="PF03632">
    <property type="entry name" value="Glyco_hydro_65m"/>
    <property type="match status" value="1"/>
</dbReference>
<keyword evidence="5" id="KW-1185">Reference proteome</keyword>
<gene>
    <name evidence="4" type="ORF">DLK05_13475</name>
</gene>
<dbReference type="AlphaFoldDB" id="A0A434AG51"/>
<proteinExistence type="predicted"/>
<dbReference type="Proteomes" id="UP000282985">
    <property type="component" value="Unassembled WGS sequence"/>
</dbReference>
<dbReference type="Pfam" id="PF03636">
    <property type="entry name" value="Glyco_hydro_65N"/>
    <property type="match status" value="1"/>
</dbReference>
<evidence type="ECO:0000259" key="2">
    <source>
        <dbReference type="Pfam" id="PF03632"/>
    </source>
</evidence>
<organism evidence="4 5">
    <name type="scientific">Ancylomarina longa</name>
    <dbReference type="NCBI Taxonomy" id="2487017"/>
    <lineage>
        <taxon>Bacteria</taxon>
        <taxon>Pseudomonadati</taxon>
        <taxon>Bacteroidota</taxon>
        <taxon>Bacteroidia</taxon>
        <taxon>Marinilabiliales</taxon>
        <taxon>Marinifilaceae</taxon>
        <taxon>Ancylomarina</taxon>
    </lineage>
</organism>
<dbReference type="InterPro" id="IPR005195">
    <property type="entry name" value="Glyco_hydro_65_M"/>
</dbReference>
<dbReference type="EMBL" id="RJJX01000022">
    <property type="protein sequence ID" value="RUT73376.1"/>
    <property type="molecule type" value="Genomic_DNA"/>
</dbReference>
<keyword evidence="1" id="KW-0732">Signal</keyword>
<evidence type="ECO:0000259" key="3">
    <source>
        <dbReference type="Pfam" id="PF03636"/>
    </source>
</evidence>
<dbReference type="Gene3D" id="1.50.10.10">
    <property type="match status" value="1"/>
</dbReference>
<evidence type="ECO:0000256" key="1">
    <source>
        <dbReference type="SAM" id="SignalP"/>
    </source>
</evidence>
<dbReference type="PANTHER" id="PTHR11051">
    <property type="entry name" value="GLYCOSYL HYDROLASE-RELATED"/>
    <property type="match status" value="1"/>
</dbReference>
<feature type="domain" description="Glycoside hydrolase family 65 N-terminal" evidence="3">
    <location>
        <begin position="41"/>
        <end position="197"/>
    </location>
</feature>
<dbReference type="GO" id="GO:0005975">
    <property type="term" value="P:carbohydrate metabolic process"/>
    <property type="evidence" value="ECO:0007669"/>
    <property type="project" value="InterPro"/>
</dbReference>
<accession>A0A434AG51</accession>
<sequence length="675" mass="76699">MKTSIFLSMLFMLCSNLLMGNGYKNSGWHIYTESKENYNGVTLANGRIGIVTDQKIFNTKEIVINGVYDKEFEGGVSQMLQGIIFTNLELHIDGEKVTNENISNWSQDLNMKEASITTSFSFKNKANINYTILAMRNLPYAAMVILNVEPLKDIKLEVFNHMGIPEELKEAKTNFNILKDGEIEMPIFQTTAKSRFKKHELAASNVFLFDDEKPEYKVYNMSGNRPMIGFSKILKKQNKFRCALVGAECTSGDFNDPKSESERFAIYALRQNIDDLLNQHKKLWAKIWENDIIIEGDMESQRDVRMALYSLFSFSRKNTRLSISPMGLSSHKGYNGHIFWDSEIWMYPPLLAFDQDIAKTLLDYRFDRLEKAKEKAANYGFKGAMFPWESDDTGEEATPTWALTGTFEQHITADVGIAFWNYFLTTGDKTWLKLTGFPVLKEVADFWISRVRENEDGTFSIINVVGADEFAPNVDDNAFTNGSVKVVLKYATKAAQELEIVPNEQWMKVSDNIKFHYFANGVMKEHANYKGEIIKQADVNLLTYPLAITTKEDLVRKELNYYEPKISKECPAMAHAVLSVINARLGYAKEAFRLFKQGYVPNRRPPFGVLSESANSNNPYFATGAGGMLQAVLFGFGGLRITENGIVQENPCLPKEWKKLTIKGIGINNEIFVVE</sequence>
<feature type="signal peptide" evidence="1">
    <location>
        <begin position="1"/>
        <end position="20"/>
    </location>
</feature>
<reference evidence="4 5" key="1">
    <citation type="submission" date="2018-11" db="EMBL/GenBank/DDBJ databases">
        <title>Parancylomarina longa gen. nov., sp. nov., isolated from sediments of southern Okinawa.</title>
        <authorList>
            <person name="Fu T."/>
        </authorList>
    </citation>
    <scope>NUCLEOTIDE SEQUENCE [LARGE SCALE GENOMIC DNA]</scope>
    <source>
        <strain evidence="4 5">T3-2 S1-C</strain>
    </source>
</reference>
<feature type="domain" description="Glycoside hydrolase family 65 central catalytic" evidence="2">
    <location>
        <begin position="305"/>
        <end position="529"/>
    </location>
</feature>
<dbReference type="RefSeq" id="WP_127344492.1">
    <property type="nucleotide sequence ID" value="NZ_RJJX01000022.1"/>
</dbReference>
<dbReference type="SUPFAM" id="SSF48208">
    <property type="entry name" value="Six-hairpin glycosidases"/>
    <property type="match status" value="1"/>
</dbReference>
<dbReference type="InterPro" id="IPR037018">
    <property type="entry name" value="GH65_N"/>
</dbReference>
<dbReference type="Gene3D" id="2.60.420.10">
    <property type="entry name" value="Maltose phosphorylase, domain 3"/>
    <property type="match status" value="1"/>
</dbReference>
<keyword evidence="4" id="KW-0378">Hydrolase</keyword>
<dbReference type="Gene3D" id="2.70.98.40">
    <property type="entry name" value="Glycoside hydrolase, family 65, N-terminal domain"/>
    <property type="match status" value="1"/>
</dbReference>
<feature type="chain" id="PRO_5019080461" evidence="1">
    <location>
        <begin position="21"/>
        <end position="675"/>
    </location>
</feature>